<dbReference type="Pfam" id="PF13349">
    <property type="entry name" value="DUF4097"/>
    <property type="match status" value="1"/>
</dbReference>
<comment type="caution">
    <text evidence="2">The sequence shown here is derived from an EMBL/GenBank/DDBJ whole genome shotgun (WGS) entry which is preliminary data.</text>
</comment>
<dbReference type="EMBL" id="BAABDQ010000029">
    <property type="protein sequence ID" value="GAA3594578.1"/>
    <property type="molecule type" value="Genomic_DNA"/>
</dbReference>
<dbReference type="Gene3D" id="2.160.20.120">
    <property type="match status" value="1"/>
</dbReference>
<evidence type="ECO:0000313" key="3">
    <source>
        <dbReference type="Proteomes" id="UP001500630"/>
    </source>
</evidence>
<dbReference type="RefSeq" id="WP_345572321.1">
    <property type="nucleotide sequence ID" value="NZ_BAABDQ010000029.1"/>
</dbReference>
<dbReference type="Proteomes" id="UP001500630">
    <property type="component" value="Unassembled WGS sequence"/>
</dbReference>
<evidence type="ECO:0000259" key="1">
    <source>
        <dbReference type="Pfam" id="PF13349"/>
    </source>
</evidence>
<organism evidence="2 3">
    <name type="scientific">Nonomuraea rosea</name>
    <dbReference type="NCBI Taxonomy" id="638574"/>
    <lineage>
        <taxon>Bacteria</taxon>
        <taxon>Bacillati</taxon>
        <taxon>Actinomycetota</taxon>
        <taxon>Actinomycetes</taxon>
        <taxon>Streptosporangiales</taxon>
        <taxon>Streptosporangiaceae</taxon>
        <taxon>Nonomuraea</taxon>
    </lineage>
</organism>
<name>A0ABP6Z1D2_9ACTN</name>
<reference evidence="3" key="1">
    <citation type="journal article" date="2019" name="Int. J. Syst. Evol. Microbiol.">
        <title>The Global Catalogue of Microorganisms (GCM) 10K type strain sequencing project: providing services to taxonomists for standard genome sequencing and annotation.</title>
        <authorList>
            <consortium name="The Broad Institute Genomics Platform"/>
            <consortium name="The Broad Institute Genome Sequencing Center for Infectious Disease"/>
            <person name="Wu L."/>
            <person name="Ma J."/>
        </authorList>
    </citation>
    <scope>NUCLEOTIDE SEQUENCE [LARGE SCALE GENOMIC DNA]</scope>
    <source>
        <strain evidence="3">JCM 17326</strain>
    </source>
</reference>
<keyword evidence="3" id="KW-1185">Reference proteome</keyword>
<gene>
    <name evidence="2" type="ORF">GCM10022419_092220</name>
</gene>
<feature type="domain" description="DUF4097" evidence="1">
    <location>
        <begin position="14"/>
        <end position="267"/>
    </location>
</feature>
<dbReference type="InterPro" id="IPR025164">
    <property type="entry name" value="Toastrack_DUF4097"/>
</dbReference>
<accession>A0ABP6Z1D2</accession>
<protein>
    <submittedName>
        <fullName evidence="2">DUF4097 family beta strand repeat-containing protein</fullName>
    </submittedName>
</protein>
<proteinExistence type="predicted"/>
<sequence>MPTFVTPEPIAAIIDLASAKVRINASDRTDTVVEVRPSDQFDDTDVHAAERTQIEYTDGTLLVKAPTERTIPPVRGGPLDLLVEGPMKWARSLLGWGGSVTVTIDLPAGSHVEANAAADFRCRGRLGEVKFTTSYGDVQLDQTDRLRLKTGSGDIRVAKATGHADVTTSNGNIRIGEIDGTAVVKTSNGDLSLGDVTGDLRLNTAYGDITVGRALAGVAAKTAYGSVRIGEVVSGSVVMETSGGALDLGIREGSAAWLDVSSTYGTVDVSLDTCDGPAHSDQTVEVRAHTSYGDIVIHRS</sequence>
<evidence type="ECO:0000313" key="2">
    <source>
        <dbReference type="EMBL" id="GAA3594578.1"/>
    </source>
</evidence>